<keyword evidence="1" id="KW-0812">Transmembrane</keyword>
<organism evidence="2">
    <name type="scientific">marine sediment metagenome</name>
    <dbReference type="NCBI Taxonomy" id="412755"/>
    <lineage>
        <taxon>unclassified sequences</taxon>
        <taxon>metagenomes</taxon>
        <taxon>ecological metagenomes</taxon>
    </lineage>
</organism>
<dbReference type="AlphaFoldDB" id="X1MY25"/>
<gene>
    <name evidence="2" type="ORF">S06H3_49569</name>
</gene>
<name>X1MY25_9ZZZZ</name>
<evidence type="ECO:0000256" key="1">
    <source>
        <dbReference type="SAM" id="Phobius"/>
    </source>
</evidence>
<keyword evidence="1" id="KW-1133">Transmembrane helix</keyword>
<dbReference type="EMBL" id="BARV01031305">
    <property type="protein sequence ID" value="GAI36193.1"/>
    <property type="molecule type" value="Genomic_DNA"/>
</dbReference>
<reference evidence="2" key="1">
    <citation type="journal article" date="2014" name="Front. Microbiol.">
        <title>High frequency of phylogenetically diverse reductive dehalogenase-homologous genes in deep subseafloor sedimentary metagenomes.</title>
        <authorList>
            <person name="Kawai M."/>
            <person name="Futagami T."/>
            <person name="Toyoda A."/>
            <person name="Takaki Y."/>
            <person name="Nishi S."/>
            <person name="Hori S."/>
            <person name="Arai W."/>
            <person name="Tsubouchi T."/>
            <person name="Morono Y."/>
            <person name="Uchiyama I."/>
            <person name="Ito T."/>
            <person name="Fujiyama A."/>
            <person name="Inagaki F."/>
            <person name="Takami H."/>
        </authorList>
    </citation>
    <scope>NUCLEOTIDE SEQUENCE</scope>
    <source>
        <strain evidence="2">Expedition CK06-06</strain>
    </source>
</reference>
<accession>X1MY25</accession>
<sequence>MSISSRIEGTIEGWRVKWQAVLKEWMASWAERGFEKLFDAFEPGVREEIKPQLEQLKAIPGLPPEWYNVLDKAATAPSFIQFAALVPYLIGALFGLAMGAVAPISRFGSYPIDKMIHSARFDPLSVITAWRRDPATYEAYFDDLKDQGWSDERIEALKFITLFIPSADE</sequence>
<keyword evidence="1" id="KW-0472">Membrane</keyword>
<evidence type="ECO:0000313" key="2">
    <source>
        <dbReference type="EMBL" id="GAI36193.1"/>
    </source>
</evidence>
<comment type="caution">
    <text evidence="2">The sequence shown here is derived from an EMBL/GenBank/DDBJ whole genome shotgun (WGS) entry which is preliminary data.</text>
</comment>
<proteinExistence type="predicted"/>
<feature type="non-terminal residue" evidence="2">
    <location>
        <position position="169"/>
    </location>
</feature>
<protein>
    <submittedName>
        <fullName evidence="2">Uncharacterized protein</fullName>
    </submittedName>
</protein>
<feature type="transmembrane region" description="Helical" evidence="1">
    <location>
        <begin position="79"/>
        <end position="104"/>
    </location>
</feature>